<feature type="compositionally biased region" description="Basic and acidic residues" evidence="1">
    <location>
        <begin position="291"/>
        <end position="312"/>
    </location>
</feature>
<dbReference type="OMA" id="RCREECE"/>
<feature type="compositionally biased region" description="Basic and acidic residues" evidence="1">
    <location>
        <begin position="254"/>
        <end position="265"/>
    </location>
</feature>
<feature type="region of interest" description="Disordered" evidence="1">
    <location>
        <begin position="254"/>
        <end position="355"/>
    </location>
</feature>
<dbReference type="AlphaFoldDB" id="E2APS7"/>
<protein>
    <recommendedName>
        <fullName evidence="4">H15 domain-containing protein</fullName>
    </recommendedName>
</protein>
<evidence type="ECO:0000313" key="2">
    <source>
        <dbReference type="EMBL" id="EFN64553.1"/>
    </source>
</evidence>
<dbReference type="EMBL" id="GL441581">
    <property type="protein sequence ID" value="EFN64553.1"/>
    <property type="molecule type" value="Genomic_DNA"/>
</dbReference>
<feature type="region of interest" description="Disordered" evidence="1">
    <location>
        <begin position="27"/>
        <end position="51"/>
    </location>
</feature>
<evidence type="ECO:0000313" key="3">
    <source>
        <dbReference type="Proteomes" id="UP000000311"/>
    </source>
</evidence>
<gene>
    <name evidence="2" type="ORF">EAG_14471</name>
</gene>
<accession>E2APS7</accession>
<feature type="compositionally biased region" description="Acidic residues" evidence="1">
    <location>
        <begin position="266"/>
        <end position="278"/>
    </location>
</feature>
<dbReference type="OrthoDB" id="6774326at2759"/>
<dbReference type="Proteomes" id="UP000000311">
    <property type="component" value="Unassembled WGS sequence"/>
</dbReference>
<organism evidence="3">
    <name type="scientific">Camponotus floridanus</name>
    <name type="common">Florida carpenter ant</name>
    <dbReference type="NCBI Taxonomy" id="104421"/>
    <lineage>
        <taxon>Eukaryota</taxon>
        <taxon>Metazoa</taxon>
        <taxon>Ecdysozoa</taxon>
        <taxon>Arthropoda</taxon>
        <taxon>Hexapoda</taxon>
        <taxon>Insecta</taxon>
        <taxon>Pterygota</taxon>
        <taxon>Neoptera</taxon>
        <taxon>Endopterygota</taxon>
        <taxon>Hymenoptera</taxon>
        <taxon>Apocrita</taxon>
        <taxon>Aculeata</taxon>
        <taxon>Formicoidea</taxon>
        <taxon>Formicidae</taxon>
        <taxon>Formicinae</taxon>
        <taxon>Camponotus</taxon>
    </lineage>
</organism>
<keyword evidence="3" id="KW-1185">Reference proteome</keyword>
<proteinExistence type="predicted"/>
<feature type="compositionally biased region" description="Acidic residues" evidence="1">
    <location>
        <begin position="313"/>
        <end position="335"/>
    </location>
</feature>
<reference evidence="2 3" key="1">
    <citation type="journal article" date="2010" name="Science">
        <title>Genomic comparison of the ants Camponotus floridanus and Harpegnathos saltator.</title>
        <authorList>
            <person name="Bonasio R."/>
            <person name="Zhang G."/>
            <person name="Ye C."/>
            <person name="Mutti N.S."/>
            <person name="Fang X."/>
            <person name="Qin N."/>
            <person name="Donahue G."/>
            <person name="Yang P."/>
            <person name="Li Q."/>
            <person name="Li C."/>
            <person name="Zhang P."/>
            <person name="Huang Z."/>
            <person name="Berger S.L."/>
            <person name="Reinberg D."/>
            <person name="Wang J."/>
            <person name="Liebig J."/>
        </authorList>
    </citation>
    <scope>NUCLEOTIDE SEQUENCE [LARGE SCALE GENOMIC DNA]</scope>
    <source>
        <strain evidence="3">C129</strain>
    </source>
</reference>
<evidence type="ECO:0000256" key="1">
    <source>
        <dbReference type="SAM" id="MobiDB-lite"/>
    </source>
</evidence>
<name>E2APS7_CAMFO</name>
<sequence>MKNTKRTEEKVNAIINEILDEDQGNNFSATQTENCPRDCKGPDNTPKETSQQCKCGVENSTRFSLRVLEAMRLLQRDVDQPSTSSVDDIVDYIRTNYRHDGDLYAQVRTALRQVCSQGFVMELLDNEYHLIGPVSVKPNGCPLDCEGKVKDRKVRKTFVDRDENSIGEPRFHSTRILANERNNADYRDTEEFDTEELLPSCDCNDISDIRNDRQQRITEIREIERRDERAEPVPGPSRDFVRIVSPIRRAKKPRLEDRIMQRADENGEETTTEEDMDCTCDTNGVTQITREPSRRRPLDRPRIVRNGERRENGEDEENEDEEDEQVEEEDEDAEDSAYRELRARGPRRRRNTARERELKRWIRRCRRECEQRRAR</sequence>
<evidence type="ECO:0008006" key="4">
    <source>
        <dbReference type="Google" id="ProtNLM"/>
    </source>
</evidence>
<dbReference type="InParanoid" id="E2APS7"/>